<protein>
    <submittedName>
        <fullName evidence="1">16984_t:CDS:1</fullName>
    </submittedName>
</protein>
<gene>
    <name evidence="1" type="ORF">DHETER_LOCUS15565</name>
</gene>
<organism evidence="1 2">
    <name type="scientific">Dentiscutata heterogama</name>
    <dbReference type="NCBI Taxonomy" id="1316150"/>
    <lineage>
        <taxon>Eukaryota</taxon>
        <taxon>Fungi</taxon>
        <taxon>Fungi incertae sedis</taxon>
        <taxon>Mucoromycota</taxon>
        <taxon>Glomeromycotina</taxon>
        <taxon>Glomeromycetes</taxon>
        <taxon>Diversisporales</taxon>
        <taxon>Gigasporaceae</taxon>
        <taxon>Dentiscutata</taxon>
    </lineage>
</organism>
<reference evidence="1" key="1">
    <citation type="submission" date="2021-06" db="EMBL/GenBank/DDBJ databases">
        <authorList>
            <person name="Kallberg Y."/>
            <person name="Tangrot J."/>
            <person name="Rosling A."/>
        </authorList>
    </citation>
    <scope>NUCLEOTIDE SEQUENCE</scope>
    <source>
        <strain evidence="1">IL203A</strain>
    </source>
</reference>
<evidence type="ECO:0000313" key="2">
    <source>
        <dbReference type="Proteomes" id="UP000789702"/>
    </source>
</evidence>
<feature type="non-terminal residue" evidence="1">
    <location>
        <position position="44"/>
    </location>
</feature>
<accession>A0ACA9QVM3</accession>
<feature type="non-terminal residue" evidence="1">
    <location>
        <position position="1"/>
    </location>
</feature>
<name>A0ACA9QVM3_9GLOM</name>
<keyword evidence="2" id="KW-1185">Reference proteome</keyword>
<dbReference type="EMBL" id="CAJVPU010053977">
    <property type="protein sequence ID" value="CAG8766101.1"/>
    <property type="molecule type" value="Genomic_DNA"/>
</dbReference>
<evidence type="ECO:0000313" key="1">
    <source>
        <dbReference type="EMBL" id="CAG8766101.1"/>
    </source>
</evidence>
<sequence>MPGNVITYKSYDSVSDDIRGLYQQEYLNSITPNGLPPHELRLKI</sequence>
<comment type="caution">
    <text evidence="1">The sequence shown here is derived from an EMBL/GenBank/DDBJ whole genome shotgun (WGS) entry which is preliminary data.</text>
</comment>
<proteinExistence type="predicted"/>
<dbReference type="Proteomes" id="UP000789702">
    <property type="component" value="Unassembled WGS sequence"/>
</dbReference>